<dbReference type="Gene3D" id="1.10.10.60">
    <property type="entry name" value="Homeodomain-like"/>
    <property type="match status" value="1"/>
</dbReference>
<feature type="compositionally biased region" description="Polar residues" evidence="7">
    <location>
        <begin position="109"/>
        <end position="120"/>
    </location>
</feature>
<feature type="region of interest" description="Disordered" evidence="7">
    <location>
        <begin position="173"/>
        <end position="210"/>
    </location>
</feature>
<evidence type="ECO:0000256" key="2">
    <source>
        <dbReference type="ARBA" id="ARBA00023125"/>
    </source>
</evidence>
<feature type="compositionally biased region" description="Polar residues" evidence="7">
    <location>
        <begin position="200"/>
        <end position="210"/>
    </location>
</feature>
<evidence type="ECO:0000256" key="4">
    <source>
        <dbReference type="ARBA" id="ARBA00023242"/>
    </source>
</evidence>
<feature type="DNA-binding region" description="Homeobox" evidence="5">
    <location>
        <begin position="351"/>
        <end position="410"/>
    </location>
</feature>
<feature type="compositionally biased region" description="Basic and acidic residues" evidence="7">
    <location>
        <begin position="334"/>
        <end position="344"/>
    </location>
</feature>
<feature type="region of interest" description="Disordered" evidence="7">
    <location>
        <begin position="311"/>
        <end position="352"/>
    </location>
</feature>
<dbReference type="PANTHER" id="PTHR24339">
    <property type="entry name" value="HOMEOBOX PROTEIN EMX-RELATED"/>
    <property type="match status" value="1"/>
</dbReference>
<keyword evidence="4 5" id="KW-0539">Nucleus</keyword>
<evidence type="ECO:0000256" key="5">
    <source>
        <dbReference type="PROSITE-ProRule" id="PRU00108"/>
    </source>
</evidence>
<dbReference type="InterPro" id="IPR017970">
    <property type="entry name" value="Homeobox_CS"/>
</dbReference>
<evidence type="ECO:0000256" key="6">
    <source>
        <dbReference type="RuleBase" id="RU000682"/>
    </source>
</evidence>
<dbReference type="InterPro" id="IPR050877">
    <property type="entry name" value="EMX-VAX-Noto_Homeobox_TFs"/>
</dbReference>
<dbReference type="SUPFAM" id="SSF46689">
    <property type="entry name" value="Homeodomain-like"/>
    <property type="match status" value="1"/>
</dbReference>
<feature type="compositionally biased region" description="Polar residues" evidence="7">
    <location>
        <begin position="180"/>
        <end position="190"/>
    </location>
</feature>
<keyword evidence="2 5" id="KW-0238">DNA-binding</keyword>
<dbReference type="Pfam" id="PF00046">
    <property type="entry name" value="Homeodomain"/>
    <property type="match status" value="1"/>
</dbReference>
<accession>A0ABM3K144</accession>
<feature type="region of interest" description="Disordered" evidence="7">
    <location>
        <begin position="461"/>
        <end position="518"/>
    </location>
</feature>
<dbReference type="PROSITE" id="PS00027">
    <property type="entry name" value="HOMEOBOX_1"/>
    <property type="match status" value="1"/>
</dbReference>
<name>A0ABM3K144_BACDO</name>
<gene>
    <name evidence="10" type="primary">LOC105227163</name>
</gene>
<feature type="domain" description="Homeobox" evidence="8">
    <location>
        <begin position="349"/>
        <end position="409"/>
    </location>
</feature>
<protein>
    <submittedName>
        <fullName evidence="10">Homeobox protein 5</fullName>
    </submittedName>
</protein>
<evidence type="ECO:0000313" key="10">
    <source>
        <dbReference type="RefSeq" id="XP_049315198.1"/>
    </source>
</evidence>
<feature type="compositionally biased region" description="Basic and acidic residues" evidence="7">
    <location>
        <begin position="476"/>
        <end position="486"/>
    </location>
</feature>
<dbReference type="PROSITE" id="PS50071">
    <property type="entry name" value="HOMEOBOX_2"/>
    <property type="match status" value="1"/>
</dbReference>
<dbReference type="PANTHER" id="PTHR24339:SF67">
    <property type="entry name" value="GNOT1 HOMEODOMAIN PROTEIN-RELATED"/>
    <property type="match status" value="1"/>
</dbReference>
<evidence type="ECO:0000256" key="3">
    <source>
        <dbReference type="ARBA" id="ARBA00023155"/>
    </source>
</evidence>
<keyword evidence="9" id="KW-1185">Reference proteome</keyword>
<keyword evidence="3 5" id="KW-0371">Homeobox</keyword>
<dbReference type="InterPro" id="IPR001356">
    <property type="entry name" value="HD"/>
</dbReference>
<dbReference type="CDD" id="cd00086">
    <property type="entry name" value="homeodomain"/>
    <property type="match status" value="1"/>
</dbReference>
<dbReference type="RefSeq" id="XP_049315198.1">
    <property type="nucleotide sequence ID" value="XM_049459241.1"/>
</dbReference>
<dbReference type="GeneID" id="105227163"/>
<dbReference type="SMART" id="SM00389">
    <property type="entry name" value="HOX"/>
    <property type="match status" value="1"/>
</dbReference>
<evidence type="ECO:0000313" key="9">
    <source>
        <dbReference type="Proteomes" id="UP001652620"/>
    </source>
</evidence>
<evidence type="ECO:0000256" key="7">
    <source>
        <dbReference type="SAM" id="MobiDB-lite"/>
    </source>
</evidence>
<dbReference type="InterPro" id="IPR009057">
    <property type="entry name" value="Homeodomain-like_sf"/>
</dbReference>
<feature type="compositionally biased region" description="Low complexity" evidence="7">
    <location>
        <begin position="487"/>
        <end position="500"/>
    </location>
</feature>
<organism evidence="9 10">
    <name type="scientific">Bactrocera dorsalis</name>
    <name type="common">Oriental fruit fly</name>
    <name type="synonym">Dacus dorsalis</name>
    <dbReference type="NCBI Taxonomy" id="27457"/>
    <lineage>
        <taxon>Eukaryota</taxon>
        <taxon>Metazoa</taxon>
        <taxon>Ecdysozoa</taxon>
        <taxon>Arthropoda</taxon>
        <taxon>Hexapoda</taxon>
        <taxon>Insecta</taxon>
        <taxon>Pterygota</taxon>
        <taxon>Neoptera</taxon>
        <taxon>Endopterygota</taxon>
        <taxon>Diptera</taxon>
        <taxon>Brachycera</taxon>
        <taxon>Muscomorpha</taxon>
        <taxon>Tephritoidea</taxon>
        <taxon>Tephritidae</taxon>
        <taxon>Bactrocera</taxon>
        <taxon>Bactrocera</taxon>
    </lineage>
</organism>
<dbReference type="Proteomes" id="UP001652620">
    <property type="component" value="Chromosome 5"/>
</dbReference>
<sequence length="518" mass="57554">MLQNPSKYHPNPFSHLLALHSSQAVANSNISTHQAHLAALPPVFATQSQLQLQHQQQQLQQQQQQQQQQQHYHNIHSTMTGTNQQHNNAFLLRNHPPRESQQQQQQQQHTNHPLLNPTQTRSQELLDTTNTSLDMGKSFTIAAILGLQKSAMENSCKDYNNAINLSLNSNDDDVGKESSLGRSAQSTQSKHYSDDEVDNSEQQSQHLQTSNGADNAIKSLQQCDRNTNNNMFHRNGGHFDCNGNVGAALIHRYLPIPVSSKQTTAATSSFVAAAAAVTQHHHQQQQQQQQNLLMSHVRSVASAAAAASGGTSSALQSLQQLHQHHAQQSSLNLQREKHKSESNGKKSSMKNKRVRTIFTPEQLERLEAEFERQQYMVGPERLYLAHTLQLTEAQVKVWFQNRRIKWRKHHLEITQQRLALLRQTQLPNTAENLSAGITVGTPILANSVMPNANTMNSVNDARTSSPISCGVEDADELSKQGEEFHSLSRGSHSSSESDLSICNDSIDAGSAVEGIEDT</sequence>
<proteinExistence type="predicted"/>
<feature type="compositionally biased region" description="Low complexity" evidence="7">
    <location>
        <begin position="311"/>
        <end position="333"/>
    </location>
</feature>
<reference evidence="10" key="1">
    <citation type="submission" date="2025-08" db="UniProtKB">
        <authorList>
            <consortium name="RefSeq"/>
        </authorList>
    </citation>
    <scope>IDENTIFICATION</scope>
    <source>
        <tissue evidence="10">Adult</tissue>
    </source>
</reference>
<evidence type="ECO:0000259" key="8">
    <source>
        <dbReference type="PROSITE" id="PS50071"/>
    </source>
</evidence>
<dbReference type="GO" id="GO:0003677">
    <property type="term" value="F:DNA binding"/>
    <property type="evidence" value="ECO:0007669"/>
    <property type="project" value="UniProtKB-KW"/>
</dbReference>
<feature type="region of interest" description="Disordered" evidence="7">
    <location>
        <begin position="97"/>
        <end position="120"/>
    </location>
</feature>
<comment type="subcellular location">
    <subcellularLocation>
        <location evidence="1 5 6">Nucleus</location>
    </subcellularLocation>
</comment>
<evidence type="ECO:0000256" key="1">
    <source>
        <dbReference type="ARBA" id="ARBA00004123"/>
    </source>
</evidence>